<accession>A0A495VL97</accession>
<proteinExistence type="predicted"/>
<dbReference type="EMBL" id="RBXO01000003">
    <property type="protein sequence ID" value="RKT49297.1"/>
    <property type="molecule type" value="Genomic_DNA"/>
</dbReference>
<evidence type="ECO:0000313" key="1">
    <source>
        <dbReference type="EMBL" id="RKT49297.1"/>
    </source>
</evidence>
<sequence length="143" mass="15203">MATKTLAIRLDTHRFTAVLADAARCATSFATRLEVIARAAAVQRVVRDGRRGDAADQCHARTVAEHRVVVDPVRVPVHIHPGPPRVERPAPAATVVTAEHQAAEVSGPAGRPADHLTVGELIVDAYLAGTDRLWGLAFGRGGR</sequence>
<dbReference type="RefSeq" id="WP_121013032.1">
    <property type="nucleotide sequence ID" value="NZ_RBXO01000003.1"/>
</dbReference>
<gene>
    <name evidence="1" type="ORF">C8E97_6793</name>
</gene>
<protein>
    <submittedName>
        <fullName evidence="1">Uncharacterized protein</fullName>
    </submittedName>
</protein>
<dbReference type="AlphaFoldDB" id="A0A495VL97"/>
<organism evidence="1 2">
    <name type="scientific">Saccharothrix australiensis</name>
    <dbReference type="NCBI Taxonomy" id="2072"/>
    <lineage>
        <taxon>Bacteria</taxon>
        <taxon>Bacillati</taxon>
        <taxon>Actinomycetota</taxon>
        <taxon>Actinomycetes</taxon>
        <taxon>Pseudonocardiales</taxon>
        <taxon>Pseudonocardiaceae</taxon>
        <taxon>Saccharothrix</taxon>
    </lineage>
</organism>
<name>A0A495VL97_9PSEU</name>
<dbReference type="Proteomes" id="UP000282084">
    <property type="component" value="Unassembled WGS sequence"/>
</dbReference>
<comment type="caution">
    <text evidence="1">The sequence shown here is derived from an EMBL/GenBank/DDBJ whole genome shotgun (WGS) entry which is preliminary data.</text>
</comment>
<reference evidence="1 2" key="1">
    <citation type="submission" date="2018-10" db="EMBL/GenBank/DDBJ databases">
        <title>Sequencing the genomes of 1000 actinobacteria strains.</title>
        <authorList>
            <person name="Klenk H.-P."/>
        </authorList>
    </citation>
    <scope>NUCLEOTIDE SEQUENCE [LARGE SCALE GENOMIC DNA]</scope>
    <source>
        <strain evidence="1 2">DSM 43800</strain>
    </source>
</reference>
<keyword evidence="2" id="KW-1185">Reference proteome</keyword>
<evidence type="ECO:0000313" key="2">
    <source>
        <dbReference type="Proteomes" id="UP000282084"/>
    </source>
</evidence>